<evidence type="ECO:0000313" key="2">
    <source>
        <dbReference type="EMBL" id="OLZ41429.1"/>
    </source>
</evidence>
<protein>
    <recommendedName>
        <fullName evidence="1">DUF7692 domain-containing protein</fullName>
    </recommendedName>
</protein>
<keyword evidence="3" id="KW-1185">Reference proteome</keyword>
<dbReference type="OrthoDB" id="197139at2157"/>
<evidence type="ECO:0000259" key="1">
    <source>
        <dbReference type="Pfam" id="PF24743"/>
    </source>
</evidence>
<dbReference type="Pfam" id="PF24743">
    <property type="entry name" value="DUF7692"/>
    <property type="match status" value="1"/>
</dbReference>
<comment type="caution">
    <text evidence="2">The sequence shown here is derived from an EMBL/GenBank/DDBJ whole genome shotgun (WGS) entry which is preliminary data.</text>
</comment>
<proteinExistence type="predicted"/>
<evidence type="ECO:0000313" key="3">
    <source>
        <dbReference type="Proteomes" id="UP000189370"/>
    </source>
</evidence>
<reference evidence="3" key="1">
    <citation type="submission" date="2016-04" db="EMBL/GenBank/DDBJ databases">
        <authorList>
            <person name="Chen S.-C."/>
            <person name="Lai M.-C."/>
        </authorList>
    </citation>
    <scope>NUCLEOTIDE SEQUENCE [LARGE SCALE GENOMIC DNA]</scope>
    <source>
        <strain evidence="3">AB14</strain>
    </source>
</reference>
<name>A0A1S8AXZ1_9EURY</name>
<dbReference type="Proteomes" id="UP000189370">
    <property type="component" value="Unassembled WGS sequence"/>
</dbReference>
<accession>A0A1S8AXZ1</accession>
<dbReference type="AlphaFoldDB" id="A0A1S8AXZ1"/>
<organism evidence="2 3">
    <name type="scientific">Natrinema saccharevitans</name>
    <dbReference type="NCBI Taxonomy" id="301967"/>
    <lineage>
        <taxon>Archaea</taxon>
        <taxon>Methanobacteriati</taxon>
        <taxon>Methanobacteriota</taxon>
        <taxon>Stenosarchaea group</taxon>
        <taxon>Halobacteria</taxon>
        <taxon>Halobacteriales</taxon>
        <taxon>Natrialbaceae</taxon>
        <taxon>Natrinema</taxon>
    </lineage>
</organism>
<gene>
    <name evidence="2" type="ORF">A6E15_10720</name>
</gene>
<dbReference type="EMBL" id="LWLN01000001">
    <property type="protein sequence ID" value="OLZ41429.1"/>
    <property type="molecule type" value="Genomic_DNA"/>
</dbReference>
<feature type="domain" description="DUF7692" evidence="1">
    <location>
        <begin position="1"/>
        <end position="55"/>
    </location>
</feature>
<dbReference type="RefSeq" id="WP_076146165.1">
    <property type="nucleotide sequence ID" value="NZ_LWLN01000001.1"/>
</dbReference>
<sequence length="84" mass="9738">MRIRTDGDYAYRRDAIERAVDFYDCNKTKAVVSACDDVPTFVQAAREVLEREDLTLEQRREIAETLSTRAMTFDIEDEIVVTTE</sequence>
<dbReference type="InterPro" id="IPR056109">
    <property type="entry name" value="DUF7692"/>
</dbReference>